<gene>
    <name evidence="2" type="ORF">ZOSMA_31G00380</name>
</gene>
<name>A0A0K9PB24_ZOSMR</name>
<reference evidence="3" key="1">
    <citation type="journal article" date="2016" name="Nature">
        <title>The genome of the seagrass Zostera marina reveals angiosperm adaptation to the sea.</title>
        <authorList>
            <person name="Olsen J.L."/>
            <person name="Rouze P."/>
            <person name="Verhelst B."/>
            <person name="Lin Y.-C."/>
            <person name="Bayer T."/>
            <person name="Collen J."/>
            <person name="Dattolo E."/>
            <person name="De Paoli E."/>
            <person name="Dittami S."/>
            <person name="Maumus F."/>
            <person name="Michel G."/>
            <person name="Kersting A."/>
            <person name="Lauritano C."/>
            <person name="Lohaus R."/>
            <person name="Toepel M."/>
            <person name="Tonon T."/>
            <person name="Vanneste K."/>
            <person name="Amirebrahimi M."/>
            <person name="Brakel J."/>
            <person name="Bostroem C."/>
            <person name="Chovatia M."/>
            <person name="Grimwood J."/>
            <person name="Jenkins J.W."/>
            <person name="Jueterbock A."/>
            <person name="Mraz A."/>
            <person name="Stam W.T."/>
            <person name="Tice H."/>
            <person name="Bornberg-Bauer E."/>
            <person name="Green P.J."/>
            <person name="Pearson G.A."/>
            <person name="Procaccini G."/>
            <person name="Duarte C.M."/>
            <person name="Schmutz J."/>
            <person name="Reusch T.B.H."/>
            <person name="Van de Peer Y."/>
        </authorList>
    </citation>
    <scope>NUCLEOTIDE SEQUENCE [LARGE SCALE GENOMIC DNA]</scope>
    <source>
        <strain evidence="3">cv. Finnish</strain>
    </source>
</reference>
<protein>
    <recommendedName>
        <fullName evidence="4">Late embryogenesis abundant protein</fullName>
    </recommendedName>
</protein>
<dbReference type="EMBL" id="LFYR01001032">
    <property type="protein sequence ID" value="KMZ65452.1"/>
    <property type="molecule type" value="Genomic_DNA"/>
</dbReference>
<evidence type="ECO:0008006" key="4">
    <source>
        <dbReference type="Google" id="ProtNLM"/>
    </source>
</evidence>
<comment type="caution">
    <text evidence="2">The sequence shown here is derived from an EMBL/GenBank/DDBJ whole genome shotgun (WGS) entry which is preliminary data.</text>
</comment>
<evidence type="ECO:0000256" key="1">
    <source>
        <dbReference type="SAM" id="MobiDB-lite"/>
    </source>
</evidence>
<dbReference type="OMA" id="WAHESSY"/>
<proteinExistence type="predicted"/>
<dbReference type="PANTHER" id="PTHR35122:SF2">
    <property type="entry name" value="OS04G0598000 PROTEIN"/>
    <property type="match status" value="1"/>
</dbReference>
<sequence>MTGRIGKCVVNQVKILGCGVQRRSTTSAGTIARWAHESSYDRNPDEDQIEARAVVDDLVKPKSDKYWGPNPKTGVFGPTDTNGVVQSVGESSSSSSTTQDLQTWFRPQEDIEKPPPSYT</sequence>
<organism evidence="2 3">
    <name type="scientific">Zostera marina</name>
    <name type="common">Eelgrass</name>
    <dbReference type="NCBI Taxonomy" id="29655"/>
    <lineage>
        <taxon>Eukaryota</taxon>
        <taxon>Viridiplantae</taxon>
        <taxon>Streptophyta</taxon>
        <taxon>Embryophyta</taxon>
        <taxon>Tracheophyta</taxon>
        <taxon>Spermatophyta</taxon>
        <taxon>Magnoliopsida</taxon>
        <taxon>Liliopsida</taxon>
        <taxon>Zosteraceae</taxon>
        <taxon>Zostera</taxon>
    </lineage>
</organism>
<evidence type="ECO:0000313" key="3">
    <source>
        <dbReference type="Proteomes" id="UP000036987"/>
    </source>
</evidence>
<feature type="compositionally biased region" description="Polar residues" evidence="1">
    <location>
        <begin position="79"/>
        <end position="90"/>
    </location>
</feature>
<dbReference type="AlphaFoldDB" id="A0A0K9PB24"/>
<dbReference type="InterPro" id="IPR039291">
    <property type="entry name" value="At5g17165-like"/>
</dbReference>
<evidence type="ECO:0000313" key="2">
    <source>
        <dbReference type="EMBL" id="KMZ65452.1"/>
    </source>
</evidence>
<keyword evidence="3" id="KW-1185">Reference proteome</keyword>
<dbReference type="OrthoDB" id="606645at2759"/>
<accession>A0A0K9PB24</accession>
<dbReference type="Proteomes" id="UP000036987">
    <property type="component" value="Unassembled WGS sequence"/>
</dbReference>
<feature type="region of interest" description="Disordered" evidence="1">
    <location>
        <begin position="62"/>
        <end position="119"/>
    </location>
</feature>
<dbReference type="STRING" id="29655.A0A0K9PB24"/>
<dbReference type="PANTHER" id="PTHR35122">
    <property type="entry name" value="OSJNBA0093F12.14 PROTEIN"/>
    <property type="match status" value="1"/>
</dbReference>
<dbReference type="Pfam" id="PF22272">
    <property type="entry name" value="LEA_3b"/>
    <property type="match status" value="1"/>
</dbReference>